<organism evidence="1">
    <name type="scientific">uncultured bacterium</name>
    <name type="common">gcode 4</name>
    <dbReference type="NCBI Taxonomy" id="1234023"/>
    <lineage>
        <taxon>Bacteria</taxon>
        <taxon>environmental samples</taxon>
    </lineage>
</organism>
<comment type="caution">
    <text evidence="1">The sequence shown here is derived from an EMBL/GenBank/DDBJ whole genome shotgun (WGS) entry which is preliminary data.</text>
</comment>
<accession>K1XVT1</accession>
<reference evidence="1" key="1">
    <citation type="journal article" date="2012" name="Science">
        <title>Fermentation, hydrogen, and sulfur metabolism in multiple uncultivated bacterial phyla.</title>
        <authorList>
            <person name="Wrighton K.C."/>
            <person name="Thomas B.C."/>
            <person name="Sharon I."/>
            <person name="Miller C.S."/>
            <person name="Castelle C.J."/>
            <person name="VerBerkmoes N.C."/>
            <person name="Wilkins M.J."/>
            <person name="Hettich R.L."/>
            <person name="Lipton M.S."/>
            <person name="Williams K.H."/>
            <person name="Long P.E."/>
            <person name="Banfield J.F."/>
        </authorList>
    </citation>
    <scope>NUCLEOTIDE SEQUENCE [LARGE SCALE GENOMIC DNA]</scope>
</reference>
<dbReference type="InterPro" id="IPR029058">
    <property type="entry name" value="AB_hydrolase_fold"/>
</dbReference>
<protein>
    <submittedName>
        <fullName evidence="1">Alpha/beta hydrolase fold protein</fullName>
    </submittedName>
</protein>
<dbReference type="EMBL" id="AMFJ01036212">
    <property type="protein sequence ID" value="EKD24563.1"/>
    <property type="molecule type" value="Genomic_DNA"/>
</dbReference>
<dbReference type="GO" id="GO:0016787">
    <property type="term" value="F:hydrolase activity"/>
    <property type="evidence" value="ECO:0007669"/>
    <property type="project" value="UniProtKB-KW"/>
</dbReference>
<gene>
    <name evidence="1" type="ORF">ACD_80C00205G0001</name>
</gene>
<dbReference type="SUPFAM" id="SSF53474">
    <property type="entry name" value="alpha/beta-Hydrolases"/>
    <property type="match status" value="1"/>
</dbReference>
<feature type="non-terminal residue" evidence="1">
    <location>
        <position position="83"/>
    </location>
</feature>
<keyword evidence="1" id="KW-0378">Hydrolase</keyword>
<proteinExistence type="predicted"/>
<dbReference type="AlphaFoldDB" id="K1XVT1"/>
<evidence type="ECO:0000313" key="1">
    <source>
        <dbReference type="EMBL" id="EKD24563.1"/>
    </source>
</evidence>
<sequence>MKKLPKKIISGMARAEYIEVEPNVRLHITDAGEGRPIVLLPGWPLSDEMYEYQYNDLIKNNFRVIGITLRGFGKSDKPYSAYN</sequence>
<dbReference type="Gene3D" id="3.40.50.1820">
    <property type="entry name" value="alpha/beta hydrolase"/>
    <property type="match status" value="1"/>
</dbReference>
<name>K1XVT1_9BACT</name>